<reference evidence="3 4" key="1">
    <citation type="submission" date="2016-10" db="EMBL/GenBank/DDBJ databases">
        <authorList>
            <person name="Cai Z."/>
        </authorList>
    </citation>
    <scope>NUCLEOTIDE SEQUENCE [LARGE SCALE GENOMIC DNA]</scope>
</reference>
<dbReference type="Gene3D" id="3.30.70.330">
    <property type="match status" value="1"/>
</dbReference>
<dbReference type="EMBL" id="FNXT01001251">
    <property type="protein sequence ID" value="SZX76212.1"/>
    <property type="molecule type" value="Genomic_DNA"/>
</dbReference>
<sequence>MSVLRQCWHGNSSRCGVPPLAAQLLHLGQLNPWPSQRRRCSVVAEGAKSKEAQLQWVSPENRKDVALILDQAERAAVRWEVTYTHFASPPVVADALAVLEQMSDVTAVAWGGYPQAERCRIAMGREDVMMSAKENPSQLPDAVAALDCRGNFMFDAATHRDFLGAILGTGVVREKVGDILIQGEGGAQILVDPELVEHFEASLTKVRSVPVETRVVPLSQLRVAAPRREEISSIEASMRLDAVASAGFRMSRGKMGDLIKGGDVRVNWKPAAKASVEVKAGDVISCAGKGRLEVVAVTTTKKEKFAVSMVRYM</sequence>
<feature type="domain" description="RNA-binding S4" evidence="2">
    <location>
        <begin position="238"/>
        <end position="300"/>
    </location>
</feature>
<evidence type="ECO:0000259" key="2">
    <source>
        <dbReference type="SMART" id="SM00363"/>
    </source>
</evidence>
<dbReference type="SUPFAM" id="SSF55174">
    <property type="entry name" value="Alpha-L RNA-binding motif"/>
    <property type="match status" value="1"/>
</dbReference>
<dbReference type="SMART" id="SM00363">
    <property type="entry name" value="S4"/>
    <property type="match status" value="1"/>
</dbReference>
<dbReference type="NCBIfam" id="TIGR03069">
    <property type="entry name" value="PS_II_S4"/>
    <property type="match status" value="1"/>
</dbReference>
<protein>
    <recommendedName>
        <fullName evidence="2">RNA-binding S4 domain-containing protein</fullName>
    </recommendedName>
</protein>
<evidence type="ECO:0000313" key="3">
    <source>
        <dbReference type="EMBL" id="SZX76212.1"/>
    </source>
</evidence>
<dbReference type="InterPro" id="IPR040591">
    <property type="entry name" value="RqcP2_RBD"/>
</dbReference>
<dbReference type="PANTHER" id="PTHR13633">
    <property type="entry name" value="MITOCHONDRIAL TRANSCRIPTION RESCUE FACTOR 1"/>
    <property type="match status" value="1"/>
</dbReference>
<dbReference type="CDD" id="cd00165">
    <property type="entry name" value="S4"/>
    <property type="match status" value="1"/>
</dbReference>
<proteinExistence type="predicted"/>
<dbReference type="InterPro" id="IPR036986">
    <property type="entry name" value="S4_RNA-bd_sf"/>
</dbReference>
<evidence type="ECO:0000313" key="4">
    <source>
        <dbReference type="Proteomes" id="UP000256970"/>
    </source>
</evidence>
<dbReference type="Gene3D" id="3.10.290.10">
    <property type="entry name" value="RNA-binding S4 domain"/>
    <property type="match status" value="1"/>
</dbReference>
<dbReference type="STRING" id="3088.A0A383WG43"/>
<gene>
    <name evidence="3" type="ORF">BQ4739_LOCUS16573</name>
</gene>
<name>A0A383WG43_TETOB</name>
<dbReference type="Pfam" id="PF01479">
    <property type="entry name" value="S4"/>
    <property type="match status" value="1"/>
</dbReference>
<dbReference type="InterPro" id="IPR017506">
    <property type="entry name" value="PSII_S4"/>
</dbReference>
<keyword evidence="1" id="KW-0694">RNA-binding</keyword>
<organism evidence="3 4">
    <name type="scientific">Tetradesmus obliquus</name>
    <name type="common">Green alga</name>
    <name type="synonym">Acutodesmus obliquus</name>
    <dbReference type="NCBI Taxonomy" id="3088"/>
    <lineage>
        <taxon>Eukaryota</taxon>
        <taxon>Viridiplantae</taxon>
        <taxon>Chlorophyta</taxon>
        <taxon>core chlorophytes</taxon>
        <taxon>Chlorophyceae</taxon>
        <taxon>CS clade</taxon>
        <taxon>Sphaeropleales</taxon>
        <taxon>Scenedesmaceae</taxon>
        <taxon>Tetradesmus</taxon>
    </lineage>
</organism>
<dbReference type="InterPro" id="IPR002942">
    <property type="entry name" value="S4_RNA-bd"/>
</dbReference>
<dbReference type="Gene3D" id="3.30.1370.160">
    <property type="match status" value="1"/>
</dbReference>
<dbReference type="Proteomes" id="UP000256970">
    <property type="component" value="Unassembled WGS sequence"/>
</dbReference>
<dbReference type="PANTHER" id="PTHR13633:SF3">
    <property type="entry name" value="MITOCHONDRIAL TRANSCRIPTION RESCUE FACTOR 1"/>
    <property type="match status" value="1"/>
</dbReference>
<keyword evidence="4" id="KW-1185">Reference proteome</keyword>
<dbReference type="AlphaFoldDB" id="A0A383WG43"/>
<accession>A0A383WG43</accession>
<dbReference type="GO" id="GO:0003723">
    <property type="term" value="F:RNA binding"/>
    <property type="evidence" value="ECO:0007669"/>
    <property type="project" value="UniProtKB-KW"/>
</dbReference>
<dbReference type="InterPro" id="IPR012677">
    <property type="entry name" value="Nucleotide-bd_a/b_plait_sf"/>
</dbReference>
<evidence type="ECO:0000256" key="1">
    <source>
        <dbReference type="PROSITE-ProRule" id="PRU00182"/>
    </source>
</evidence>
<dbReference type="PROSITE" id="PS50889">
    <property type="entry name" value="S4"/>
    <property type="match status" value="1"/>
</dbReference>
<dbReference type="Pfam" id="PF17774">
    <property type="entry name" value="YlmH_RBD"/>
    <property type="match status" value="1"/>
</dbReference>